<dbReference type="EMBL" id="MHOJ01000011">
    <property type="protein sequence ID" value="OGZ62750.1"/>
    <property type="molecule type" value="Genomic_DNA"/>
</dbReference>
<keyword evidence="1" id="KW-0472">Membrane</keyword>
<evidence type="ECO:0000313" key="3">
    <source>
        <dbReference type="Proteomes" id="UP000178509"/>
    </source>
</evidence>
<feature type="transmembrane region" description="Helical" evidence="1">
    <location>
        <begin position="183"/>
        <end position="208"/>
    </location>
</feature>
<evidence type="ECO:0000313" key="2">
    <source>
        <dbReference type="EMBL" id="OGZ62750.1"/>
    </source>
</evidence>
<proteinExistence type="predicted"/>
<dbReference type="Proteomes" id="UP000178509">
    <property type="component" value="Unassembled WGS sequence"/>
</dbReference>
<protein>
    <submittedName>
        <fullName evidence="2">Uncharacterized protein</fullName>
    </submittedName>
</protein>
<dbReference type="AlphaFoldDB" id="A0A1G2HKD2"/>
<comment type="caution">
    <text evidence="2">The sequence shown here is derived from an EMBL/GenBank/DDBJ whole genome shotgun (WGS) entry which is preliminary data.</text>
</comment>
<keyword evidence="1" id="KW-0812">Transmembrane</keyword>
<organism evidence="2 3">
    <name type="scientific">Candidatus Spechtbacteria bacterium RIFCSPLOWO2_02_FULL_38_8</name>
    <dbReference type="NCBI Taxonomy" id="1802164"/>
    <lineage>
        <taxon>Bacteria</taxon>
        <taxon>Candidatus Spechtiibacteriota</taxon>
    </lineage>
</organism>
<evidence type="ECO:0000256" key="1">
    <source>
        <dbReference type="SAM" id="Phobius"/>
    </source>
</evidence>
<keyword evidence="1" id="KW-1133">Transmembrane helix</keyword>
<feature type="transmembrane region" description="Helical" evidence="1">
    <location>
        <begin position="7"/>
        <end position="26"/>
    </location>
</feature>
<gene>
    <name evidence="2" type="ORF">A3H51_00545</name>
</gene>
<reference evidence="2 3" key="1">
    <citation type="journal article" date="2016" name="Nat. Commun.">
        <title>Thousands of microbial genomes shed light on interconnected biogeochemical processes in an aquifer system.</title>
        <authorList>
            <person name="Anantharaman K."/>
            <person name="Brown C.T."/>
            <person name="Hug L.A."/>
            <person name="Sharon I."/>
            <person name="Castelle C.J."/>
            <person name="Probst A.J."/>
            <person name="Thomas B.C."/>
            <person name="Singh A."/>
            <person name="Wilkins M.J."/>
            <person name="Karaoz U."/>
            <person name="Brodie E.L."/>
            <person name="Williams K.H."/>
            <person name="Hubbard S.S."/>
            <person name="Banfield J.F."/>
        </authorList>
    </citation>
    <scope>NUCLEOTIDE SEQUENCE [LARGE SCALE GENOMIC DNA]</scope>
</reference>
<name>A0A1G2HKD2_9BACT</name>
<sequence>MKKLRIVGIYFVLAGLVVLSLGTVVLTKAQAGLDSLDAVYEKQGLSLSYDENGNFVDRGSIDSGNAILSLLTDDWKYPLNRKNLDPNDPLVNTPDELMVQYAIISYHVMHGVHKVVLAEDVEYNGEIFAAGEYEVHVDGRYWGDFDRKHPLYGQIREKAWSPTAHGLLAEISAGVDADYQAGFAHFIGLVLMGFGVMFMLGGVGFFWVGKEK</sequence>
<accession>A0A1G2HKD2</accession>